<dbReference type="AlphaFoldDB" id="A0A2M4C736"/>
<feature type="chain" id="PRO_5014733892" evidence="1">
    <location>
        <begin position="27"/>
        <end position="122"/>
    </location>
</feature>
<evidence type="ECO:0000256" key="1">
    <source>
        <dbReference type="SAM" id="SignalP"/>
    </source>
</evidence>
<reference evidence="2" key="1">
    <citation type="submission" date="2018-01" db="EMBL/GenBank/DDBJ databases">
        <title>An insight into the sialome of Amazonian anophelines.</title>
        <authorList>
            <person name="Ribeiro J.M."/>
            <person name="Scarpassa V."/>
            <person name="Calvo E."/>
        </authorList>
    </citation>
    <scope>NUCLEOTIDE SEQUENCE</scope>
    <source>
        <tissue evidence="2">Salivary glands</tissue>
    </source>
</reference>
<sequence length="122" mass="13618">MRFSFRPSRHWTVVVSVCVCLLRVESCDRDDVMVCVCSGGRDRCCRGKPGLPRSTPKCRWWVVLGARSMFWMLATSAVSVSVSVWYRDTQNAPLEFGPGLVLNEISRSPPVCCVGCGAELRM</sequence>
<evidence type="ECO:0000313" key="2">
    <source>
        <dbReference type="EMBL" id="MBW61186.1"/>
    </source>
</evidence>
<dbReference type="EMBL" id="GGFJ01012045">
    <property type="protein sequence ID" value="MBW61186.1"/>
    <property type="molecule type" value="Transcribed_RNA"/>
</dbReference>
<protein>
    <submittedName>
        <fullName evidence="2">Putative secreted protein</fullName>
    </submittedName>
</protein>
<keyword evidence="1" id="KW-0732">Signal</keyword>
<organism evidence="2">
    <name type="scientific">Anopheles marajoara</name>
    <dbReference type="NCBI Taxonomy" id="58244"/>
    <lineage>
        <taxon>Eukaryota</taxon>
        <taxon>Metazoa</taxon>
        <taxon>Ecdysozoa</taxon>
        <taxon>Arthropoda</taxon>
        <taxon>Hexapoda</taxon>
        <taxon>Insecta</taxon>
        <taxon>Pterygota</taxon>
        <taxon>Neoptera</taxon>
        <taxon>Endopterygota</taxon>
        <taxon>Diptera</taxon>
        <taxon>Nematocera</taxon>
        <taxon>Culicoidea</taxon>
        <taxon>Culicidae</taxon>
        <taxon>Anophelinae</taxon>
        <taxon>Anopheles</taxon>
    </lineage>
</organism>
<accession>A0A2M4C736</accession>
<proteinExistence type="predicted"/>
<feature type="signal peptide" evidence="1">
    <location>
        <begin position="1"/>
        <end position="26"/>
    </location>
</feature>
<name>A0A2M4C736_9DIPT</name>